<dbReference type="PROSITE" id="PS50089">
    <property type="entry name" value="ZF_RING_2"/>
    <property type="match status" value="1"/>
</dbReference>
<feature type="transmembrane region" description="Helical" evidence="7">
    <location>
        <begin position="43"/>
        <end position="66"/>
    </location>
</feature>
<dbReference type="GO" id="GO:0016020">
    <property type="term" value="C:membrane"/>
    <property type="evidence" value="ECO:0007669"/>
    <property type="project" value="UniProtKB-SubCell"/>
</dbReference>
<keyword evidence="7" id="KW-1133">Transmembrane helix</keyword>
<evidence type="ECO:0000313" key="10">
    <source>
        <dbReference type="Proteomes" id="UP001279734"/>
    </source>
</evidence>
<dbReference type="Gene3D" id="3.30.40.10">
    <property type="entry name" value="Zinc/RING finger domain, C3HC4 (zinc finger)"/>
    <property type="match status" value="1"/>
</dbReference>
<gene>
    <name evidence="9" type="ORF">Nepgr_028725</name>
</gene>
<keyword evidence="10" id="KW-1185">Reference proteome</keyword>
<dbReference type="Proteomes" id="UP001279734">
    <property type="component" value="Unassembled WGS sequence"/>
</dbReference>
<evidence type="ECO:0000256" key="6">
    <source>
        <dbReference type="PROSITE-ProRule" id="PRU00175"/>
    </source>
</evidence>
<proteinExistence type="predicted"/>
<keyword evidence="4" id="KW-0862">Zinc</keyword>
<evidence type="ECO:0000256" key="5">
    <source>
        <dbReference type="ARBA" id="ARBA00023136"/>
    </source>
</evidence>
<evidence type="ECO:0000256" key="1">
    <source>
        <dbReference type="ARBA" id="ARBA00004370"/>
    </source>
</evidence>
<dbReference type="PANTHER" id="PTHR46151:SF12">
    <property type="entry name" value="RING_U-BOX SUPERFAMILY PROTEIN"/>
    <property type="match status" value="1"/>
</dbReference>
<evidence type="ECO:0000313" key="9">
    <source>
        <dbReference type="EMBL" id="GMH26882.1"/>
    </source>
</evidence>
<keyword evidence="7" id="KW-0812">Transmembrane</keyword>
<keyword evidence="5 7" id="KW-0472">Membrane</keyword>
<keyword evidence="2" id="KW-0479">Metal-binding</keyword>
<evidence type="ECO:0000256" key="7">
    <source>
        <dbReference type="SAM" id="Phobius"/>
    </source>
</evidence>
<dbReference type="AlphaFoldDB" id="A0AAD3TE83"/>
<dbReference type="SUPFAM" id="SSF57850">
    <property type="entry name" value="RING/U-box"/>
    <property type="match status" value="1"/>
</dbReference>
<comment type="subcellular location">
    <subcellularLocation>
        <location evidence="1">Membrane</location>
    </subcellularLocation>
</comment>
<dbReference type="InterPro" id="IPR001841">
    <property type="entry name" value="Znf_RING"/>
</dbReference>
<dbReference type="InterPro" id="IPR013083">
    <property type="entry name" value="Znf_RING/FYVE/PHD"/>
</dbReference>
<sequence length="232" mass="25144">MDGWSLLASFDMVFICRNAVSWWGCVRLEDYGVEFCLKLLKRAAFAAGTCVFAFGGALVGGVAGAVKGQTTETGFCRGAAIGVISGAIVALELVDSIITGHFLSKVALFGSIVNGKAFREWVSPAVLKAYQWQVSMLEGNDNEIPDIYDVDEARGMSLGLIKRIPVVSLDHCQMITSNIAVCCTICLQDLVDGESARILPSCEHLFHLKCIDEWLLRCASCPICRRLVGLED</sequence>
<dbReference type="EMBL" id="BSYO01000032">
    <property type="protein sequence ID" value="GMH26882.1"/>
    <property type="molecule type" value="Genomic_DNA"/>
</dbReference>
<evidence type="ECO:0000259" key="8">
    <source>
        <dbReference type="PROSITE" id="PS50089"/>
    </source>
</evidence>
<accession>A0AAD3TE83</accession>
<dbReference type="Pfam" id="PF13639">
    <property type="entry name" value="zf-RING_2"/>
    <property type="match status" value="1"/>
</dbReference>
<feature type="domain" description="RING-type" evidence="8">
    <location>
        <begin position="183"/>
        <end position="225"/>
    </location>
</feature>
<name>A0AAD3TE83_NEPGR</name>
<evidence type="ECO:0000256" key="4">
    <source>
        <dbReference type="ARBA" id="ARBA00022833"/>
    </source>
</evidence>
<keyword evidence="3 6" id="KW-0863">Zinc-finger</keyword>
<evidence type="ECO:0000256" key="3">
    <source>
        <dbReference type="ARBA" id="ARBA00022771"/>
    </source>
</evidence>
<comment type="caution">
    <text evidence="9">The sequence shown here is derived from an EMBL/GenBank/DDBJ whole genome shotgun (WGS) entry which is preliminary data.</text>
</comment>
<feature type="transmembrane region" description="Helical" evidence="7">
    <location>
        <begin position="78"/>
        <end position="98"/>
    </location>
</feature>
<reference evidence="9" key="1">
    <citation type="submission" date="2023-05" db="EMBL/GenBank/DDBJ databases">
        <title>Nepenthes gracilis genome sequencing.</title>
        <authorList>
            <person name="Fukushima K."/>
        </authorList>
    </citation>
    <scope>NUCLEOTIDE SEQUENCE</scope>
    <source>
        <strain evidence="9">SING2019-196</strain>
    </source>
</reference>
<evidence type="ECO:0000256" key="2">
    <source>
        <dbReference type="ARBA" id="ARBA00022723"/>
    </source>
</evidence>
<dbReference type="PANTHER" id="PTHR46151">
    <property type="entry name" value="NEP1-INTERACTING PROTEIN-LIKE 2"/>
    <property type="match status" value="1"/>
</dbReference>
<dbReference type="SMART" id="SM00184">
    <property type="entry name" value="RING"/>
    <property type="match status" value="1"/>
</dbReference>
<dbReference type="GO" id="GO:0008270">
    <property type="term" value="F:zinc ion binding"/>
    <property type="evidence" value="ECO:0007669"/>
    <property type="project" value="UniProtKB-KW"/>
</dbReference>
<protein>
    <recommendedName>
        <fullName evidence="8">RING-type domain-containing protein</fullName>
    </recommendedName>
</protein>
<organism evidence="9 10">
    <name type="scientific">Nepenthes gracilis</name>
    <name type="common">Slender pitcher plant</name>
    <dbReference type="NCBI Taxonomy" id="150966"/>
    <lineage>
        <taxon>Eukaryota</taxon>
        <taxon>Viridiplantae</taxon>
        <taxon>Streptophyta</taxon>
        <taxon>Embryophyta</taxon>
        <taxon>Tracheophyta</taxon>
        <taxon>Spermatophyta</taxon>
        <taxon>Magnoliopsida</taxon>
        <taxon>eudicotyledons</taxon>
        <taxon>Gunneridae</taxon>
        <taxon>Pentapetalae</taxon>
        <taxon>Caryophyllales</taxon>
        <taxon>Nepenthaceae</taxon>
        <taxon>Nepenthes</taxon>
    </lineage>
</organism>